<evidence type="ECO:0000259" key="2">
    <source>
        <dbReference type="Pfam" id="PF10214"/>
    </source>
</evidence>
<name>A0AAD6YTI0_9AGAR</name>
<comment type="caution">
    <text evidence="4">The sequence shown here is derived from an EMBL/GenBank/DDBJ whole genome shotgun (WGS) entry which is preliminary data.</text>
</comment>
<protein>
    <submittedName>
        <fullName evidence="4">Uncharacterized protein</fullName>
    </submittedName>
</protein>
<evidence type="ECO:0000259" key="3">
    <source>
        <dbReference type="Pfam" id="PF20639"/>
    </source>
</evidence>
<reference evidence="4" key="1">
    <citation type="submission" date="2023-03" db="EMBL/GenBank/DDBJ databases">
        <title>Massive genome expansion in bonnet fungi (Mycena s.s.) driven by repeated elements and novel gene families across ecological guilds.</title>
        <authorList>
            <consortium name="Lawrence Berkeley National Laboratory"/>
            <person name="Harder C.B."/>
            <person name="Miyauchi S."/>
            <person name="Viragh M."/>
            <person name="Kuo A."/>
            <person name="Thoen E."/>
            <person name="Andreopoulos B."/>
            <person name="Lu D."/>
            <person name="Skrede I."/>
            <person name="Drula E."/>
            <person name="Henrissat B."/>
            <person name="Morin E."/>
            <person name="Kohler A."/>
            <person name="Barry K."/>
            <person name="LaButti K."/>
            <person name="Morin E."/>
            <person name="Salamov A."/>
            <person name="Lipzen A."/>
            <person name="Mereny Z."/>
            <person name="Hegedus B."/>
            <person name="Baldrian P."/>
            <person name="Stursova M."/>
            <person name="Weitz H."/>
            <person name="Taylor A."/>
            <person name="Grigoriev I.V."/>
            <person name="Nagy L.G."/>
            <person name="Martin F."/>
            <person name="Kauserud H."/>
        </authorList>
    </citation>
    <scope>NUCLEOTIDE SEQUENCE</scope>
    <source>
        <strain evidence="4">9144</strain>
    </source>
</reference>
<dbReference type="Pfam" id="PF20639">
    <property type="entry name" value="Rrn6_K-rich"/>
    <property type="match status" value="1"/>
</dbReference>
<keyword evidence="5" id="KW-1185">Reference proteome</keyword>
<dbReference type="Proteomes" id="UP001219525">
    <property type="component" value="Unassembled WGS sequence"/>
</dbReference>
<feature type="compositionally biased region" description="Basic and acidic residues" evidence="1">
    <location>
        <begin position="766"/>
        <end position="776"/>
    </location>
</feature>
<feature type="region of interest" description="Disordered" evidence="1">
    <location>
        <begin position="766"/>
        <end position="803"/>
    </location>
</feature>
<feature type="domain" description="RRN6 beta-propeller" evidence="2">
    <location>
        <begin position="286"/>
        <end position="423"/>
    </location>
</feature>
<evidence type="ECO:0000313" key="5">
    <source>
        <dbReference type="Proteomes" id="UP001219525"/>
    </source>
</evidence>
<dbReference type="InterPro" id="IPR048535">
    <property type="entry name" value="RRN6_beta-prop"/>
</dbReference>
<dbReference type="InterPro" id="IPR019350">
    <property type="entry name" value="RNA_pol_I-sp_TIF_RRN6-like"/>
</dbReference>
<proteinExistence type="predicted"/>
<dbReference type="AlphaFoldDB" id="A0AAD6YTI0"/>
<dbReference type="Pfam" id="PF10214">
    <property type="entry name" value="Rrn6_beta-prop"/>
    <property type="match status" value="1"/>
</dbReference>
<sequence>MDSWPASFHSKGKEKTPVPNYPVLDNGILASATLVDKNGRFYWSLISNKKAKDAVRAGNPVTVFPATRPAPLKIPKMSIQHRAEQGANFLRTYVPDVEVAADLIREELTEDTKYLHRFEDFDPYVGNQLEAIVRNDSFSAFLAFPMGELSRDLNISPVVISETGRALFKPFAQEVRTFDTPILQISCTKYKGDQKPGSSSYMSVRTFGSTSLLAVEIPELDSKAAIRTTDLGSVISSDTGGKPAVDVKISSSLETTLVNTRGAVYKCDTAAGFKMRLASPEVASASSDDFWRLELAESSDTCLLLSKNTLTGLDHRTKDSSLNVYTAISNEALTSVEPHQADQMLRLCSTTQVIWMDRRNTLRPLLAFKHGRAFDRSLEANTIAMGNEYLTILSSRKNGLLTVYDIARSEGSMAHVQTSPYCLTTSSDGYLQTGHSFFQHPLLPPGSPVTFFRLSELGSIRAFELSTSDPKEVLFSWSEVVHRLDSQALQLREEFSVLGSQELTTVNMKPAYERQDVLSAELFDMSDGILAGIFREDHQKIEKDDEEAAESFYDLVEKASSYWQDMNEPVDYTITSYDILFRSGEEPNHSKRADFLSETVIDSTRGYRALLQGRVSSDVLKRGAPWAYDLTDTFCKFDPDFAPEFRTLTENLRRFDLRLDDKRSPQSVRRESEAAEQVALDLTLAGHVYSPRPFLANKDAGGELESMTKTLSLEDEPPAFSFGYVRPIAEQPHDNVDPGEEKASEEMLSLGVRLLLKDWNVGQDPRDFVYKDRSDSADYEQPPVRRQRTSAEQPQGPPASVTHQPPLVVAASTSNHQFDVGRRFLSQENKSQHRPFMFSGSQPVEMGVDVGFSGVSQDAMASTQILPGAYGGRPAVKKKVVKKRVGGF</sequence>
<evidence type="ECO:0000313" key="4">
    <source>
        <dbReference type="EMBL" id="KAJ7228981.1"/>
    </source>
</evidence>
<organism evidence="4 5">
    <name type="scientific">Mycena pura</name>
    <dbReference type="NCBI Taxonomy" id="153505"/>
    <lineage>
        <taxon>Eukaryota</taxon>
        <taxon>Fungi</taxon>
        <taxon>Dikarya</taxon>
        <taxon>Basidiomycota</taxon>
        <taxon>Agaricomycotina</taxon>
        <taxon>Agaricomycetes</taxon>
        <taxon>Agaricomycetidae</taxon>
        <taxon>Agaricales</taxon>
        <taxon>Marasmiineae</taxon>
        <taxon>Mycenaceae</taxon>
        <taxon>Mycena</taxon>
    </lineage>
</organism>
<evidence type="ECO:0000256" key="1">
    <source>
        <dbReference type="SAM" id="MobiDB-lite"/>
    </source>
</evidence>
<dbReference type="InterPro" id="IPR048536">
    <property type="entry name" value="Rrn6_K-rich"/>
</dbReference>
<dbReference type="PANTHER" id="PTHR28221:SF2">
    <property type="entry name" value="RNA POLYMERASE I-SPECIFIC TRANSCRIPTION INITIATION FACTOR RRN6"/>
    <property type="match status" value="1"/>
</dbReference>
<dbReference type="EMBL" id="JARJCW010000002">
    <property type="protein sequence ID" value="KAJ7228981.1"/>
    <property type="molecule type" value="Genomic_DNA"/>
</dbReference>
<feature type="domain" description="RRN6 K-rich C-terminal" evidence="3">
    <location>
        <begin position="755"/>
        <end position="888"/>
    </location>
</feature>
<gene>
    <name evidence="4" type="ORF">GGX14DRAFT_509912</name>
</gene>
<accession>A0AAD6YTI0</accession>
<dbReference type="PANTHER" id="PTHR28221">
    <property type="entry name" value="RNA POLYMERASE I-SPECIFIC TRANSCRIPTION INITIATION FACTOR RRN6"/>
    <property type="match status" value="1"/>
</dbReference>